<keyword evidence="1" id="KW-1133">Transmembrane helix</keyword>
<evidence type="ECO:0000256" key="1">
    <source>
        <dbReference type="SAM" id="Phobius"/>
    </source>
</evidence>
<reference evidence="2 3" key="1">
    <citation type="submission" date="2023-04" db="EMBL/GenBank/DDBJ databases">
        <title>Complete genome sequence of Alisedimentitalea scapharcae.</title>
        <authorList>
            <person name="Rong J.-C."/>
            <person name="Yi M.-L."/>
            <person name="Zhao Q."/>
        </authorList>
    </citation>
    <scope>NUCLEOTIDE SEQUENCE [LARGE SCALE GENOMIC DNA]</scope>
    <source>
        <strain evidence="2 3">KCTC 42119</strain>
    </source>
</reference>
<organism evidence="2 3">
    <name type="scientific">Aliisedimentitalea scapharcae</name>
    <dbReference type="NCBI Taxonomy" id="1524259"/>
    <lineage>
        <taxon>Bacteria</taxon>
        <taxon>Pseudomonadati</taxon>
        <taxon>Pseudomonadota</taxon>
        <taxon>Alphaproteobacteria</taxon>
        <taxon>Rhodobacterales</taxon>
        <taxon>Roseobacteraceae</taxon>
        <taxon>Aliisedimentitalea</taxon>
    </lineage>
</organism>
<feature type="transmembrane region" description="Helical" evidence="1">
    <location>
        <begin position="328"/>
        <end position="351"/>
    </location>
</feature>
<name>A0ABZ2XN80_9RHOB</name>
<dbReference type="Pfam" id="PF05940">
    <property type="entry name" value="NnrS"/>
    <property type="match status" value="1"/>
</dbReference>
<feature type="transmembrane region" description="Helical" evidence="1">
    <location>
        <begin position="363"/>
        <end position="385"/>
    </location>
</feature>
<dbReference type="Proteomes" id="UP001623232">
    <property type="component" value="Chromosome"/>
</dbReference>
<feature type="transmembrane region" description="Helical" evidence="1">
    <location>
        <begin position="110"/>
        <end position="128"/>
    </location>
</feature>
<keyword evidence="3" id="KW-1185">Reference proteome</keyword>
<feature type="transmembrane region" description="Helical" evidence="1">
    <location>
        <begin position="239"/>
        <end position="256"/>
    </location>
</feature>
<accession>A0ABZ2XN80</accession>
<feature type="transmembrane region" description="Helical" evidence="1">
    <location>
        <begin position="297"/>
        <end position="316"/>
    </location>
</feature>
<feature type="transmembrane region" description="Helical" evidence="1">
    <location>
        <begin position="268"/>
        <end position="291"/>
    </location>
</feature>
<proteinExistence type="predicted"/>
<feature type="transmembrane region" description="Helical" evidence="1">
    <location>
        <begin position="140"/>
        <end position="163"/>
    </location>
</feature>
<gene>
    <name evidence="2" type="ORF">QEZ52_12980</name>
</gene>
<protein>
    <submittedName>
        <fullName evidence="2">NnrS family protein</fullName>
    </submittedName>
</protein>
<dbReference type="InterPro" id="IPR010266">
    <property type="entry name" value="NnrS"/>
</dbReference>
<feature type="transmembrane region" description="Helical" evidence="1">
    <location>
        <begin position="85"/>
        <end position="104"/>
    </location>
</feature>
<evidence type="ECO:0000313" key="2">
    <source>
        <dbReference type="EMBL" id="WZK87526.1"/>
    </source>
</evidence>
<feature type="transmembrane region" description="Helical" evidence="1">
    <location>
        <begin position="12"/>
        <end position="36"/>
    </location>
</feature>
<feature type="transmembrane region" description="Helical" evidence="1">
    <location>
        <begin position="175"/>
        <end position="194"/>
    </location>
</feature>
<dbReference type="EMBL" id="CP123584">
    <property type="protein sequence ID" value="WZK87526.1"/>
    <property type="molecule type" value="Genomic_DNA"/>
</dbReference>
<sequence length="394" mass="42212">MMATVNRVFSEGFRVFFLAAGIYGIFTGLVWTLWLGGVIDTPSQAFAPHLWHAHEMIFGYATAAIGGFFLTAVPNWTNAPGARQGYIAVVSGLWFAGRLAVWYSAALPPLAVAGLDLIFVPILAAKILSQLLKRPKPQNMMFMIFLALLWVSNLMVHLEWIGVTDDTAYAGMRGGVIVLCSLIAILGGRVTPAFTRNAMKRDGVPEARWPRSVPVIERATIVLAILLPVLVLAQVPGVFSGAIAIVFGVVQLIRLSKWGGGWCLKQPILLALHMGLAMLALGLILWGLAGLQIGDEIAALHVLGIGCVGGMTLAVMSRAGLGHSGRPLIAPTPIALGYFVIALAAAMRWVGPMLSDSLFLPSMMITGFLWVLAFALYVVAMWPALTQPRLGSMS</sequence>
<keyword evidence="1" id="KW-0812">Transmembrane</keyword>
<keyword evidence="1" id="KW-0472">Membrane</keyword>
<dbReference type="RefSeq" id="WP_406644784.1">
    <property type="nucleotide sequence ID" value="NZ_CP123584.1"/>
</dbReference>
<feature type="transmembrane region" description="Helical" evidence="1">
    <location>
        <begin position="56"/>
        <end position="73"/>
    </location>
</feature>
<evidence type="ECO:0000313" key="3">
    <source>
        <dbReference type="Proteomes" id="UP001623232"/>
    </source>
</evidence>